<dbReference type="PROSITE" id="PS51736">
    <property type="entry name" value="RECOMBINASES_3"/>
    <property type="match status" value="1"/>
</dbReference>
<dbReference type="Pfam" id="PF00239">
    <property type="entry name" value="Resolvase"/>
    <property type="match status" value="1"/>
</dbReference>
<name>A0A1I4W2J0_9FLAO</name>
<dbReference type="InterPro" id="IPR036162">
    <property type="entry name" value="Resolvase-like_N_sf"/>
</dbReference>
<feature type="domain" description="Resolvase/invertase-type recombinase catalytic" evidence="1">
    <location>
        <begin position="4"/>
        <end position="150"/>
    </location>
</feature>
<evidence type="ECO:0000259" key="1">
    <source>
        <dbReference type="PROSITE" id="PS51736"/>
    </source>
</evidence>
<dbReference type="EMBL" id="FOUZ01000006">
    <property type="protein sequence ID" value="SFN07721.1"/>
    <property type="molecule type" value="Genomic_DNA"/>
</dbReference>
<dbReference type="SMART" id="SM00857">
    <property type="entry name" value="Resolvase"/>
    <property type="match status" value="1"/>
</dbReference>
<dbReference type="PANTHER" id="PTHR30461">
    <property type="entry name" value="DNA-INVERTASE FROM LAMBDOID PROPHAGE"/>
    <property type="match status" value="1"/>
</dbReference>
<dbReference type="InterPro" id="IPR050639">
    <property type="entry name" value="SSR_resolvase"/>
</dbReference>
<sequence>MKQTAVIIARCSTNETKQDVSRQIKDLIDNYAGIYEIIHTYSYYKSGLDNDAENKEILKYVIENKVQNVLVTEVSRVSRKISSFSLFLEACNDASINLIIDNYKLHTFIKGKENTMAQAMLQIAAVMARNELELTKERLNSGRNKYIAEGGKLGRNVGTKENKNDFLSKYPKAIRCLKSNKSVREVMKLCDLSSGTVQKIKKYINEKEV</sequence>
<evidence type="ECO:0000313" key="3">
    <source>
        <dbReference type="Proteomes" id="UP000199149"/>
    </source>
</evidence>
<dbReference type="InterPro" id="IPR006119">
    <property type="entry name" value="Resolv_N"/>
</dbReference>
<proteinExistence type="predicted"/>
<dbReference type="SUPFAM" id="SSF53041">
    <property type="entry name" value="Resolvase-like"/>
    <property type="match status" value="1"/>
</dbReference>
<dbReference type="OrthoDB" id="9797501at2"/>
<reference evidence="3" key="1">
    <citation type="submission" date="2016-10" db="EMBL/GenBank/DDBJ databases">
        <authorList>
            <person name="Varghese N."/>
            <person name="Submissions S."/>
        </authorList>
    </citation>
    <scope>NUCLEOTIDE SEQUENCE [LARGE SCALE GENOMIC DNA]</scope>
    <source>
        <strain evidence="3">XJ109</strain>
    </source>
</reference>
<dbReference type="RefSeq" id="WP_092907951.1">
    <property type="nucleotide sequence ID" value="NZ_FOUZ01000006.1"/>
</dbReference>
<dbReference type="Gene3D" id="3.40.50.1390">
    <property type="entry name" value="Resolvase, N-terminal catalytic domain"/>
    <property type="match status" value="1"/>
</dbReference>
<gene>
    <name evidence="2" type="ORF">SAMN05421738_106107</name>
</gene>
<keyword evidence="3" id="KW-1185">Reference proteome</keyword>
<organism evidence="2 3">
    <name type="scientific">Algoriella xinjiangensis</name>
    <dbReference type="NCBI Taxonomy" id="684065"/>
    <lineage>
        <taxon>Bacteria</taxon>
        <taxon>Pseudomonadati</taxon>
        <taxon>Bacteroidota</taxon>
        <taxon>Flavobacteriia</taxon>
        <taxon>Flavobacteriales</taxon>
        <taxon>Weeksellaceae</taxon>
        <taxon>Algoriella</taxon>
    </lineage>
</organism>
<dbReference type="Proteomes" id="UP000199149">
    <property type="component" value="Unassembled WGS sequence"/>
</dbReference>
<dbReference type="GO" id="GO:0003677">
    <property type="term" value="F:DNA binding"/>
    <property type="evidence" value="ECO:0007669"/>
    <property type="project" value="InterPro"/>
</dbReference>
<accession>A0A1I4W2J0</accession>
<evidence type="ECO:0000313" key="2">
    <source>
        <dbReference type="EMBL" id="SFN07721.1"/>
    </source>
</evidence>
<dbReference type="AlphaFoldDB" id="A0A1I4W2J0"/>
<dbReference type="GO" id="GO:0000150">
    <property type="term" value="F:DNA strand exchange activity"/>
    <property type="evidence" value="ECO:0007669"/>
    <property type="project" value="InterPro"/>
</dbReference>
<dbReference type="PANTHER" id="PTHR30461:SF23">
    <property type="entry name" value="DNA RECOMBINASE-RELATED"/>
    <property type="match status" value="1"/>
</dbReference>
<protein>
    <submittedName>
        <fullName evidence="2">Site-specific DNA recombinase</fullName>
    </submittedName>
</protein>